<dbReference type="KEGG" id="crz:D1345_08600"/>
<evidence type="ECO:0000313" key="1">
    <source>
        <dbReference type="EMBL" id="AXT46235.1"/>
    </source>
</evidence>
<dbReference type="Proteomes" id="UP000259465">
    <property type="component" value="Chromosome"/>
</dbReference>
<dbReference type="RefSeq" id="WP_019099882.1">
    <property type="nucleotide sequence ID" value="NZ_CP031968.1"/>
</dbReference>
<dbReference type="EMBL" id="CP031968">
    <property type="protein sequence ID" value="AXT46235.1"/>
    <property type="molecule type" value="Genomic_DNA"/>
</dbReference>
<evidence type="ECO:0000313" key="2">
    <source>
        <dbReference type="Proteomes" id="UP000259465"/>
    </source>
</evidence>
<proteinExistence type="predicted"/>
<dbReference type="AlphaFoldDB" id="A0AAD0RPJ2"/>
<protein>
    <submittedName>
        <fullName evidence="1">Uncharacterized protein</fullName>
    </submittedName>
</protein>
<dbReference type="GeneID" id="58559525"/>
<reference evidence="1 2" key="1">
    <citation type="submission" date="2018-08" db="EMBL/GenBank/DDBJ databases">
        <title>Complete genome sequence of JP2-74.</title>
        <authorList>
            <person name="Wu L."/>
        </authorList>
    </citation>
    <scope>NUCLEOTIDE SEQUENCE [LARGE SCALE GENOMIC DNA]</scope>
    <source>
        <strain evidence="1 2">JP2-74</strain>
    </source>
</reference>
<gene>
    <name evidence="1" type="ORF">D1345_08600</name>
</gene>
<keyword evidence="2" id="KW-1185">Reference proteome</keyword>
<sequence>MNALCEVDERRQLLGRVLDASQLGLEALDLVIPAVEAAERLCVSLGSEDGEPIAGLCRLVRWAMEDYHGMLDNVREEAATALSDEG</sequence>
<organism evidence="1 2">
    <name type="scientific">Chromobacterium rhizoryzae</name>
    <dbReference type="NCBI Taxonomy" id="1778675"/>
    <lineage>
        <taxon>Bacteria</taxon>
        <taxon>Pseudomonadati</taxon>
        <taxon>Pseudomonadota</taxon>
        <taxon>Betaproteobacteria</taxon>
        <taxon>Neisseriales</taxon>
        <taxon>Chromobacteriaceae</taxon>
        <taxon>Chromobacterium</taxon>
    </lineage>
</organism>
<accession>A0AAD0RPJ2</accession>
<name>A0AAD0RPJ2_9NEIS</name>